<dbReference type="CDD" id="cd00067">
    <property type="entry name" value="GAL4"/>
    <property type="match status" value="2"/>
</dbReference>
<dbReference type="STRING" id="1399860.A0A2C5YAH6"/>
<feature type="compositionally biased region" description="Low complexity" evidence="4">
    <location>
        <begin position="217"/>
        <end position="244"/>
    </location>
</feature>
<dbReference type="SUPFAM" id="SSF57701">
    <property type="entry name" value="Zn2/Cys6 DNA-binding domain"/>
    <property type="match status" value="2"/>
</dbReference>
<dbReference type="OrthoDB" id="4236860at2759"/>
<dbReference type="SMART" id="SM00906">
    <property type="entry name" value="Fungal_trans"/>
    <property type="match status" value="1"/>
</dbReference>
<evidence type="ECO:0000256" key="3">
    <source>
        <dbReference type="ARBA" id="ARBA00023242"/>
    </source>
</evidence>
<feature type="compositionally biased region" description="Gly residues" evidence="4">
    <location>
        <begin position="205"/>
        <end position="216"/>
    </location>
</feature>
<feature type="region of interest" description="Disordered" evidence="4">
    <location>
        <begin position="203"/>
        <end position="246"/>
    </location>
</feature>
<dbReference type="GO" id="GO:0000981">
    <property type="term" value="F:DNA-binding transcription factor activity, RNA polymerase II-specific"/>
    <property type="evidence" value="ECO:0007669"/>
    <property type="project" value="InterPro"/>
</dbReference>
<dbReference type="PANTHER" id="PTHR31001:SF58">
    <property type="entry name" value="ZN(II)2CYS6 TRANSCRIPTION FACTOR (EUROFUNG)"/>
    <property type="match status" value="1"/>
</dbReference>
<evidence type="ECO:0000313" key="7">
    <source>
        <dbReference type="Proteomes" id="UP000226192"/>
    </source>
</evidence>
<evidence type="ECO:0000256" key="2">
    <source>
        <dbReference type="ARBA" id="ARBA00022723"/>
    </source>
</evidence>
<protein>
    <recommendedName>
        <fullName evidence="5">Zn(2)-C6 fungal-type domain-containing protein</fullName>
    </recommendedName>
</protein>
<dbReference type="InterPro" id="IPR050613">
    <property type="entry name" value="Sec_Metabolite_Reg"/>
</dbReference>
<dbReference type="GO" id="GO:0006351">
    <property type="term" value="P:DNA-templated transcription"/>
    <property type="evidence" value="ECO:0007669"/>
    <property type="project" value="InterPro"/>
</dbReference>
<comment type="caution">
    <text evidence="6">The sequence shown here is derived from an EMBL/GenBank/DDBJ whole genome shotgun (WGS) entry which is preliminary data.</text>
</comment>
<dbReference type="Pfam" id="PF04082">
    <property type="entry name" value="Fungal_trans"/>
    <property type="match status" value="1"/>
</dbReference>
<dbReference type="GO" id="GO:0003677">
    <property type="term" value="F:DNA binding"/>
    <property type="evidence" value="ECO:0007669"/>
    <property type="project" value="InterPro"/>
</dbReference>
<dbReference type="AlphaFoldDB" id="A0A2C5YAH6"/>
<dbReference type="PROSITE" id="PS50048">
    <property type="entry name" value="ZN2_CY6_FUNGAL_2"/>
    <property type="match status" value="2"/>
</dbReference>
<dbReference type="PANTHER" id="PTHR31001">
    <property type="entry name" value="UNCHARACTERIZED TRANSCRIPTIONAL REGULATORY PROTEIN"/>
    <property type="match status" value="1"/>
</dbReference>
<dbReference type="Gene3D" id="4.10.240.10">
    <property type="entry name" value="Zn(2)-C6 fungal-type DNA-binding domain"/>
    <property type="match status" value="2"/>
</dbReference>
<feature type="domain" description="Zn(2)-C6 fungal-type" evidence="5">
    <location>
        <begin position="9"/>
        <end position="39"/>
    </location>
</feature>
<dbReference type="EMBL" id="NJET01000015">
    <property type="protein sequence ID" value="PHH65707.1"/>
    <property type="molecule type" value="Genomic_DNA"/>
</dbReference>
<gene>
    <name evidence="6" type="ORF">CDD81_1793</name>
</gene>
<dbReference type="InterPro" id="IPR036864">
    <property type="entry name" value="Zn2-C6_fun-type_DNA-bd_sf"/>
</dbReference>
<accession>A0A2C5YAH6</accession>
<dbReference type="InterPro" id="IPR001138">
    <property type="entry name" value="Zn2Cys6_DnaBD"/>
</dbReference>
<evidence type="ECO:0000256" key="1">
    <source>
        <dbReference type="ARBA" id="ARBA00004123"/>
    </source>
</evidence>
<dbReference type="PROSITE" id="PS00463">
    <property type="entry name" value="ZN2_CY6_FUNGAL_1"/>
    <property type="match status" value="2"/>
</dbReference>
<evidence type="ECO:0000259" key="5">
    <source>
        <dbReference type="PROSITE" id="PS50048"/>
    </source>
</evidence>
<dbReference type="SMART" id="SM00066">
    <property type="entry name" value="GAL4"/>
    <property type="match status" value="2"/>
</dbReference>
<keyword evidence="7" id="KW-1185">Reference proteome</keyword>
<dbReference type="CDD" id="cd12148">
    <property type="entry name" value="fungal_TF_MHR"/>
    <property type="match status" value="1"/>
</dbReference>
<dbReference type="InterPro" id="IPR007219">
    <property type="entry name" value="XnlR_reg_dom"/>
</dbReference>
<sequence>MPHMREVKTCDRCRHFKRRCDLLKPACTRCVQAGVRCSFDVQRPSGTAAVAGAGRGAAVRGVSAGSLGAVLATGVGAGQLQPLHLQAPLPLPYPPLPAAAAAAPSMAPTLPPVLCATPAQNLHALSPTLAAIDVGAHCHDHGATPAAGSNCSINGLISPTATTTASTESPEPSHVADGGAAMTTAASAATTASTATATAATAASGGAGATARGGGDANSSIDASSSSAAGAASSAAPGSRSSNGQRIVRKRKRNCLSCLRCHRLKVKCDKELPCGRCKASGNGRECYYSYNKGPNGGKFPCPTAPVPSGRDDKKPQMATWQVQHRVRGSSHWRELMAKIGSLAASATGESSPLATALEGVGTNACLANFCLPGNFPFGTPGATKYFTRDVVARLVASERTNAVDYLTRYKELLDVVNPILDLPAFAEEIERYWAEPNSFSLCWLAQLCMVMGLGCFTTADEPPAATELMMAAEACLMQTPFMFRPTLMSLRALALMAVAKLVCNATCWSVDSAWTLMGLLVRVAFIFGLPQERGDNDEELRDPAERDARRRLWLTILYLDVKVSMCTGMPPLTRPDEVGALSCILPPAGIDLTQGHDQHGRCQAADARWAMSVPDNLHVVLYRSLPTVLAVLAQINLKKDPISYADVLRYNSQLRDLMAQAQRACAADLQRITVDIFLRRCLMVLHRPFALHPEGPVLYPESYWSSLECSLALLVHYRELWCPESGLRLDLVGRAFVLDFFSATLTTCVHMLRKDAPLSEAAASGCPIPPRQLILDTLRSCVEIWSGEQQKSVCWRTGYHLLRAVLALLPGTEQDHQGASSMMLQQGQ</sequence>
<name>A0A2C5YAH6_9HYPO</name>
<proteinExistence type="predicted"/>
<dbReference type="GO" id="GO:0008270">
    <property type="term" value="F:zinc ion binding"/>
    <property type="evidence" value="ECO:0007669"/>
    <property type="project" value="InterPro"/>
</dbReference>
<keyword evidence="2" id="KW-0479">Metal-binding</keyword>
<feature type="domain" description="Zn(2)-C6 fungal-type" evidence="5">
    <location>
        <begin position="257"/>
        <end position="288"/>
    </location>
</feature>
<keyword evidence="3" id="KW-0539">Nucleus</keyword>
<evidence type="ECO:0000256" key="4">
    <source>
        <dbReference type="SAM" id="MobiDB-lite"/>
    </source>
</evidence>
<dbReference type="Proteomes" id="UP000226192">
    <property type="component" value="Unassembled WGS sequence"/>
</dbReference>
<comment type="subcellular location">
    <subcellularLocation>
        <location evidence="1">Nucleus</location>
    </subcellularLocation>
</comment>
<organism evidence="6 7">
    <name type="scientific">Ophiocordyceps australis</name>
    <dbReference type="NCBI Taxonomy" id="1399860"/>
    <lineage>
        <taxon>Eukaryota</taxon>
        <taxon>Fungi</taxon>
        <taxon>Dikarya</taxon>
        <taxon>Ascomycota</taxon>
        <taxon>Pezizomycotina</taxon>
        <taxon>Sordariomycetes</taxon>
        <taxon>Hypocreomycetidae</taxon>
        <taxon>Hypocreales</taxon>
        <taxon>Ophiocordycipitaceae</taxon>
        <taxon>Ophiocordyceps</taxon>
    </lineage>
</organism>
<dbReference type="Pfam" id="PF00172">
    <property type="entry name" value="Zn_clus"/>
    <property type="match status" value="2"/>
</dbReference>
<dbReference type="GO" id="GO:0005634">
    <property type="term" value="C:nucleus"/>
    <property type="evidence" value="ECO:0007669"/>
    <property type="project" value="UniProtKB-SubCell"/>
</dbReference>
<evidence type="ECO:0000313" key="6">
    <source>
        <dbReference type="EMBL" id="PHH65707.1"/>
    </source>
</evidence>
<reference evidence="6 7" key="1">
    <citation type="submission" date="2017-06" db="EMBL/GenBank/DDBJ databases">
        <title>Ant-infecting Ophiocordyceps genomes reveal a high diversity of potential behavioral manipulation genes and a possible major role for enterotoxins.</title>
        <authorList>
            <person name="De Bekker C."/>
            <person name="Evans H.C."/>
            <person name="Brachmann A."/>
            <person name="Hughes D.P."/>
        </authorList>
    </citation>
    <scope>NUCLEOTIDE SEQUENCE [LARGE SCALE GENOMIC DNA]</scope>
    <source>
        <strain evidence="6 7">Map64</strain>
    </source>
</reference>